<organism evidence="2 3">
    <name type="scientific">Clohesyomyces aquaticus</name>
    <dbReference type="NCBI Taxonomy" id="1231657"/>
    <lineage>
        <taxon>Eukaryota</taxon>
        <taxon>Fungi</taxon>
        <taxon>Dikarya</taxon>
        <taxon>Ascomycota</taxon>
        <taxon>Pezizomycotina</taxon>
        <taxon>Dothideomycetes</taxon>
        <taxon>Pleosporomycetidae</taxon>
        <taxon>Pleosporales</taxon>
        <taxon>Lindgomycetaceae</taxon>
        <taxon>Clohesyomyces</taxon>
    </lineage>
</organism>
<evidence type="ECO:0000256" key="1">
    <source>
        <dbReference type="SAM" id="MobiDB-lite"/>
    </source>
</evidence>
<sequence length="160" mass="17308">MVRLAAQKLSASALACVHWRDRIAHGAHTLRAVNPLSATGGFAYPLERGCFFVSESPGIEKMSYQVVIGGIPNVAPGGYRIFKHPLKNSRIERSAKILPREVLSGPRTTTAIFGRPHGSDLVLDTSRRVRIQEDPSKAQEHVRVAKSGSEGSDRLRGAGA</sequence>
<dbReference type="EMBL" id="MCFA01000262">
    <property type="protein sequence ID" value="ORX96170.1"/>
    <property type="molecule type" value="Genomic_DNA"/>
</dbReference>
<feature type="region of interest" description="Disordered" evidence="1">
    <location>
        <begin position="129"/>
        <end position="160"/>
    </location>
</feature>
<dbReference type="AlphaFoldDB" id="A0A1Y1YDS3"/>
<evidence type="ECO:0000313" key="3">
    <source>
        <dbReference type="Proteomes" id="UP000193144"/>
    </source>
</evidence>
<evidence type="ECO:0000313" key="2">
    <source>
        <dbReference type="EMBL" id="ORX96170.1"/>
    </source>
</evidence>
<accession>A0A1Y1YDS3</accession>
<feature type="compositionally biased region" description="Basic and acidic residues" evidence="1">
    <location>
        <begin position="129"/>
        <end position="143"/>
    </location>
</feature>
<keyword evidence="3" id="KW-1185">Reference proteome</keyword>
<protein>
    <submittedName>
        <fullName evidence="2">Uncharacterized protein</fullName>
    </submittedName>
</protein>
<feature type="compositionally biased region" description="Basic and acidic residues" evidence="1">
    <location>
        <begin position="151"/>
        <end position="160"/>
    </location>
</feature>
<dbReference type="Proteomes" id="UP000193144">
    <property type="component" value="Unassembled WGS sequence"/>
</dbReference>
<proteinExistence type="predicted"/>
<name>A0A1Y1YDS3_9PLEO</name>
<gene>
    <name evidence="2" type="ORF">BCR34DRAFT_185604</name>
</gene>
<reference evidence="2 3" key="1">
    <citation type="submission" date="2016-07" db="EMBL/GenBank/DDBJ databases">
        <title>Pervasive Adenine N6-methylation of Active Genes in Fungi.</title>
        <authorList>
            <consortium name="DOE Joint Genome Institute"/>
            <person name="Mondo S.J."/>
            <person name="Dannebaum R.O."/>
            <person name="Kuo R.C."/>
            <person name="Labutti K."/>
            <person name="Haridas S."/>
            <person name="Kuo A."/>
            <person name="Salamov A."/>
            <person name="Ahrendt S.R."/>
            <person name="Lipzen A."/>
            <person name="Sullivan W."/>
            <person name="Andreopoulos W.B."/>
            <person name="Clum A."/>
            <person name="Lindquist E."/>
            <person name="Daum C."/>
            <person name="Ramamoorthy G.K."/>
            <person name="Gryganskyi A."/>
            <person name="Culley D."/>
            <person name="Magnuson J.K."/>
            <person name="James T.Y."/>
            <person name="O'Malley M.A."/>
            <person name="Stajich J.E."/>
            <person name="Spatafora J.W."/>
            <person name="Visel A."/>
            <person name="Grigoriev I.V."/>
        </authorList>
    </citation>
    <scope>NUCLEOTIDE SEQUENCE [LARGE SCALE GENOMIC DNA]</scope>
    <source>
        <strain evidence="2 3">CBS 115471</strain>
    </source>
</reference>
<comment type="caution">
    <text evidence="2">The sequence shown here is derived from an EMBL/GenBank/DDBJ whole genome shotgun (WGS) entry which is preliminary data.</text>
</comment>